<reference evidence="2" key="1">
    <citation type="submission" date="2023-07" db="EMBL/GenBank/DDBJ databases">
        <authorList>
            <consortium name="CYATHOMIX"/>
        </authorList>
    </citation>
    <scope>NUCLEOTIDE SEQUENCE</scope>
    <source>
        <strain evidence="2">N/A</strain>
    </source>
</reference>
<dbReference type="EMBL" id="CATQJL010000112">
    <property type="protein sequence ID" value="CAJ0595856.1"/>
    <property type="molecule type" value="Genomic_DNA"/>
</dbReference>
<protein>
    <submittedName>
        <fullName evidence="2">Uncharacterized protein</fullName>
    </submittedName>
</protein>
<feature type="region of interest" description="Disordered" evidence="1">
    <location>
        <begin position="1"/>
        <end position="38"/>
    </location>
</feature>
<feature type="compositionally biased region" description="Polar residues" evidence="1">
    <location>
        <begin position="1"/>
        <end position="35"/>
    </location>
</feature>
<evidence type="ECO:0000313" key="2">
    <source>
        <dbReference type="EMBL" id="CAJ0595856.1"/>
    </source>
</evidence>
<gene>
    <name evidence="2" type="ORF">CYNAS_LOCUS7839</name>
</gene>
<evidence type="ECO:0000256" key="1">
    <source>
        <dbReference type="SAM" id="MobiDB-lite"/>
    </source>
</evidence>
<evidence type="ECO:0000313" key="3">
    <source>
        <dbReference type="Proteomes" id="UP001176961"/>
    </source>
</evidence>
<proteinExistence type="predicted"/>
<dbReference type="Proteomes" id="UP001176961">
    <property type="component" value="Unassembled WGS sequence"/>
</dbReference>
<comment type="caution">
    <text evidence="2">The sequence shown here is derived from an EMBL/GenBank/DDBJ whole genome shotgun (WGS) entry which is preliminary data.</text>
</comment>
<name>A0AA36GPL5_CYLNA</name>
<organism evidence="2 3">
    <name type="scientific">Cylicocyclus nassatus</name>
    <name type="common">Nematode worm</name>
    <dbReference type="NCBI Taxonomy" id="53992"/>
    <lineage>
        <taxon>Eukaryota</taxon>
        <taxon>Metazoa</taxon>
        <taxon>Ecdysozoa</taxon>
        <taxon>Nematoda</taxon>
        <taxon>Chromadorea</taxon>
        <taxon>Rhabditida</taxon>
        <taxon>Rhabditina</taxon>
        <taxon>Rhabditomorpha</taxon>
        <taxon>Strongyloidea</taxon>
        <taxon>Strongylidae</taxon>
        <taxon>Cylicocyclus</taxon>
    </lineage>
</organism>
<keyword evidence="3" id="KW-1185">Reference proteome</keyword>
<accession>A0AA36GPL5</accession>
<sequence length="210" mass="23539">MSAQQVNNGSEAGSEWSLVSQQWSQVGTRNSSPQPEESAAALNVETEEVTEMSEDLFTLRKLIPILEGTRDVSMLEEQLLCEERILSHLVRGEVKRTYVRIQPDFTAIMEVEVYDRRTLGKRLQCSLHTSSNYHYKFSPERDGWKGDKISVMLHFGSLSVQSLGDEIPMPPGFTSALLRGTTSNVYFNGIVGGDALKEELGEKAGRNRRN</sequence>
<dbReference type="AlphaFoldDB" id="A0AA36GPL5"/>